<keyword evidence="3" id="KW-1003">Cell membrane</keyword>
<keyword evidence="4 12" id="KW-0812">Transmembrane</keyword>
<evidence type="ECO:0000259" key="15">
    <source>
        <dbReference type="PROSITE" id="PS50262"/>
    </source>
</evidence>
<dbReference type="PANTHER" id="PTHR22750">
    <property type="entry name" value="G-PROTEIN COUPLED RECEPTOR"/>
    <property type="match status" value="1"/>
</dbReference>
<evidence type="ECO:0000256" key="6">
    <source>
        <dbReference type="ARBA" id="ARBA00023040"/>
    </source>
</evidence>
<feature type="domain" description="G-protein coupled receptors family 1 profile" evidence="15">
    <location>
        <begin position="320"/>
        <end position="562"/>
    </location>
</feature>
<keyword evidence="7 14" id="KW-0472">Membrane</keyword>
<dbReference type="PRINTS" id="PR00535">
    <property type="entry name" value="MELNOCORTINR"/>
</dbReference>
<dbReference type="EMBL" id="OY660871">
    <property type="protein sequence ID" value="CAJ1061479.1"/>
    <property type="molecule type" value="Genomic_DNA"/>
</dbReference>
<evidence type="ECO:0000313" key="16">
    <source>
        <dbReference type="EMBL" id="CAJ1061479.1"/>
    </source>
</evidence>
<evidence type="ECO:0000256" key="10">
    <source>
        <dbReference type="ARBA" id="ARBA00023224"/>
    </source>
</evidence>
<dbReference type="PROSITE" id="PS50262">
    <property type="entry name" value="G_PROTEIN_RECEP_F1_2"/>
    <property type="match status" value="1"/>
</dbReference>
<keyword evidence="5 14" id="KW-1133">Transmembrane helix</keyword>
<keyword evidence="8 12" id="KW-0675">Receptor</keyword>
<dbReference type="InterPro" id="IPR001908">
    <property type="entry name" value="MC3-5R"/>
</dbReference>
<dbReference type="InterPro" id="IPR000621">
    <property type="entry name" value="Melancort_rcpt_5"/>
</dbReference>
<dbReference type="AlphaFoldDB" id="A0AAV1FLJ8"/>
<dbReference type="GO" id="GO:0005886">
    <property type="term" value="C:plasma membrane"/>
    <property type="evidence" value="ECO:0007669"/>
    <property type="project" value="UniProtKB-SubCell"/>
</dbReference>
<dbReference type="Pfam" id="PF00001">
    <property type="entry name" value="7tm_1"/>
    <property type="match status" value="1"/>
</dbReference>
<feature type="transmembrane region" description="Helical" evidence="14">
    <location>
        <begin position="452"/>
        <end position="472"/>
    </location>
</feature>
<accession>A0AAV1FLJ8</accession>
<comment type="similarity">
    <text evidence="12">Belongs to the G-protein coupled receptor 1 family.</text>
</comment>
<reference evidence="16" key="1">
    <citation type="submission" date="2023-08" db="EMBL/GenBank/DDBJ databases">
        <authorList>
            <person name="Alioto T."/>
            <person name="Alioto T."/>
            <person name="Gomez Garrido J."/>
        </authorList>
    </citation>
    <scope>NUCLEOTIDE SEQUENCE</scope>
</reference>
<feature type="transmembrane region" description="Helical" evidence="14">
    <location>
        <begin position="341"/>
        <end position="365"/>
    </location>
</feature>
<evidence type="ECO:0000256" key="9">
    <source>
        <dbReference type="ARBA" id="ARBA00023180"/>
    </source>
</evidence>
<keyword evidence="10 12" id="KW-0807">Transducer</keyword>
<name>A0AAV1FLJ8_XYRNO</name>
<gene>
    <name evidence="16" type="ORF">XNOV1_A010412</name>
</gene>
<keyword evidence="17" id="KW-1185">Reference proteome</keyword>
<feature type="compositionally biased region" description="Basic and acidic residues" evidence="13">
    <location>
        <begin position="149"/>
        <end position="168"/>
    </location>
</feature>
<keyword evidence="9" id="KW-0325">Glycoprotein</keyword>
<dbReference type="InterPro" id="IPR001671">
    <property type="entry name" value="Melcrt_ACTH_rcpt"/>
</dbReference>
<dbReference type="SMART" id="SM01381">
    <property type="entry name" value="7TM_GPCR_Srsx"/>
    <property type="match status" value="1"/>
</dbReference>
<protein>
    <recommendedName>
        <fullName evidence="2">Melanocortin receptor 5</fullName>
    </recommendedName>
</protein>
<evidence type="ECO:0000256" key="11">
    <source>
        <dbReference type="ARBA" id="ARBA00025181"/>
    </source>
</evidence>
<dbReference type="PRINTS" id="PR00534">
    <property type="entry name" value="MCRFAMILY"/>
</dbReference>
<dbReference type="Proteomes" id="UP001178508">
    <property type="component" value="Chromosome 8"/>
</dbReference>
<feature type="region of interest" description="Disordered" evidence="13">
    <location>
        <begin position="148"/>
        <end position="168"/>
    </location>
</feature>
<comment type="function">
    <text evidence="11">Receptor for MSH (alpha, beta and gamma) and ACTH. The activity of this receptor is mediated by G proteins which activate adenylate cyclase. This receptor is a possible mediator of the immunomodulation properties of melanocortins.</text>
</comment>
<dbReference type="InterPro" id="IPR000276">
    <property type="entry name" value="GPCR_Rhodpsn"/>
</dbReference>
<evidence type="ECO:0000256" key="8">
    <source>
        <dbReference type="ARBA" id="ARBA00023170"/>
    </source>
</evidence>
<sequence length="596" mass="66475">MDFSLDDFMASPSVAKIEKCKKADLLIVANYFNVQVPYNVNKAELKQLLCAQLVEQGVLPKPALDAVAAGDVASVAPGAEVKAAGAAGTLAAGAELGPVTDPLMGTMTTEDLRIALQIKEAETRNKQLEPPLFNITTPNMKKFLTGMKRKAERDKDNETKESQPKAKTRKYDEAYLALGFTVSTVGEEERPVCLLCLKMLAADSMKPNKLARHLNTLHTNHADKSLEFFQRKRAEYGQQSSRFVKATSDLSHSSCKSLIEKWHPGKSISESGQNHSRDECIWYVLLPRGAKTSTSKPAACEQVHIAVEVFLILGIISLLENILVITAIVKNKNLHSPMYFFVCSLAVADMLVSVSNAWETIIIYLLNNRQLVVEDHFIRQMDNVFDSMICISVVASMCSLLAIAVDRYVTIFYALRYHNIMTVKRAGCIIGGIWTFCTGCGIVFIIYSDTTPVIICLVSMFFAMLLIMASLYSHMFMLARSHVKRIAALPGYNSIHQRASMKGAITLTILLGIFIVCWAPFFLHLILMISCPRNLYCVCFMSHFNMYLILIMCNSVIDPLIYAFRSQEMRKTFKEIICCYSLRNACTNICALTGKY</sequence>
<proteinExistence type="inferred from homology"/>
<evidence type="ECO:0000256" key="2">
    <source>
        <dbReference type="ARBA" id="ARBA00022056"/>
    </source>
</evidence>
<evidence type="ECO:0000256" key="1">
    <source>
        <dbReference type="ARBA" id="ARBA00004651"/>
    </source>
</evidence>
<evidence type="ECO:0000256" key="12">
    <source>
        <dbReference type="RuleBase" id="RU000688"/>
    </source>
</evidence>
<feature type="transmembrane region" description="Helical" evidence="14">
    <location>
        <begin position="546"/>
        <end position="564"/>
    </location>
</feature>
<evidence type="ECO:0000256" key="3">
    <source>
        <dbReference type="ARBA" id="ARBA00022475"/>
    </source>
</evidence>
<dbReference type="GO" id="GO:0004977">
    <property type="term" value="F:melanocortin receptor activity"/>
    <property type="evidence" value="ECO:0007669"/>
    <property type="project" value="InterPro"/>
</dbReference>
<dbReference type="FunFam" id="1.20.1070.10:FF:000077">
    <property type="entry name" value="Melanocortin receptor 4"/>
    <property type="match status" value="1"/>
</dbReference>
<evidence type="ECO:0000256" key="5">
    <source>
        <dbReference type="ARBA" id="ARBA00022989"/>
    </source>
</evidence>
<dbReference type="SUPFAM" id="SSF81321">
    <property type="entry name" value="Family A G protein-coupled receptor-like"/>
    <property type="match status" value="1"/>
</dbReference>
<dbReference type="CDD" id="cd15354">
    <property type="entry name" value="7tmA_MC5R"/>
    <property type="match status" value="1"/>
</dbReference>
<evidence type="ECO:0000256" key="4">
    <source>
        <dbReference type="ARBA" id="ARBA00022692"/>
    </source>
</evidence>
<feature type="transmembrane region" description="Helical" evidence="14">
    <location>
        <begin position="309"/>
        <end position="329"/>
    </location>
</feature>
<evidence type="ECO:0000313" key="17">
    <source>
        <dbReference type="Proteomes" id="UP001178508"/>
    </source>
</evidence>
<evidence type="ECO:0000256" key="14">
    <source>
        <dbReference type="SAM" id="Phobius"/>
    </source>
</evidence>
<dbReference type="PRINTS" id="PR00237">
    <property type="entry name" value="GPCRRHODOPSN"/>
</dbReference>
<organism evidence="16 17">
    <name type="scientific">Xyrichtys novacula</name>
    <name type="common">Pearly razorfish</name>
    <name type="synonym">Hemipteronotus novacula</name>
    <dbReference type="NCBI Taxonomy" id="13765"/>
    <lineage>
        <taxon>Eukaryota</taxon>
        <taxon>Metazoa</taxon>
        <taxon>Chordata</taxon>
        <taxon>Craniata</taxon>
        <taxon>Vertebrata</taxon>
        <taxon>Euteleostomi</taxon>
        <taxon>Actinopterygii</taxon>
        <taxon>Neopterygii</taxon>
        <taxon>Teleostei</taxon>
        <taxon>Neoteleostei</taxon>
        <taxon>Acanthomorphata</taxon>
        <taxon>Eupercaria</taxon>
        <taxon>Labriformes</taxon>
        <taxon>Labridae</taxon>
        <taxon>Xyrichtys</taxon>
    </lineage>
</organism>
<dbReference type="PRINTS" id="PR01063">
    <property type="entry name" value="MELNOCORTN5R"/>
</dbReference>
<dbReference type="PROSITE" id="PS00237">
    <property type="entry name" value="G_PROTEIN_RECEP_F1_1"/>
    <property type="match status" value="1"/>
</dbReference>
<dbReference type="InterPro" id="IPR017452">
    <property type="entry name" value="GPCR_Rhodpsn_7TM"/>
</dbReference>
<dbReference type="Gene3D" id="1.20.1070.10">
    <property type="entry name" value="Rhodopsin 7-helix transmembrane proteins"/>
    <property type="match status" value="1"/>
</dbReference>
<evidence type="ECO:0000256" key="7">
    <source>
        <dbReference type="ARBA" id="ARBA00023136"/>
    </source>
</evidence>
<evidence type="ECO:0000256" key="13">
    <source>
        <dbReference type="SAM" id="MobiDB-lite"/>
    </source>
</evidence>
<keyword evidence="6 12" id="KW-0297">G-protein coupled receptor</keyword>
<feature type="transmembrane region" description="Helical" evidence="14">
    <location>
        <begin position="426"/>
        <end position="446"/>
    </location>
</feature>
<feature type="transmembrane region" description="Helical" evidence="14">
    <location>
        <begin position="385"/>
        <end position="405"/>
    </location>
</feature>
<feature type="transmembrane region" description="Helical" evidence="14">
    <location>
        <begin position="504"/>
        <end position="526"/>
    </location>
</feature>
<comment type="subcellular location">
    <subcellularLocation>
        <location evidence="1">Cell membrane</location>
        <topology evidence="1">Multi-pass membrane protein</topology>
    </subcellularLocation>
</comment>